<keyword evidence="4" id="KW-0805">Transcription regulation</keyword>
<evidence type="ECO:0000256" key="2">
    <source>
        <dbReference type="ARBA" id="ARBA00022491"/>
    </source>
</evidence>
<feature type="binding site" evidence="7">
    <location>
        <position position="115"/>
    </location>
    <ligand>
        <name>Zn(2+)</name>
        <dbReference type="ChEBI" id="CHEBI:29105"/>
    </ligand>
</feature>
<feature type="binding site" evidence="7">
    <location>
        <position position="118"/>
    </location>
    <ligand>
        <name>Zn(2+)</name>
        <dbReference type="ChEBI" id="CHEBI:29105"/>
    </ligand>
</feature>
<feature type="binding site" evidence="7">
    <location>
        <position position="158"/>
    </location>
    <ligand>
        <name>Zn(2+)</name>
        <dbReference type="ChEBI" id="CHEBI:29105"/>
    </ligand>
</feature>
<dbReference type="AlphaFoldDB" id="I8T535"/>
<keyword evidence="2" id="KW-0678">Repressor</keyword>
<dbReference type="STRING" id="1172194.WQQ_25920"/>
<keyword evidence="6" id="KW-0804">Transcription</keyword>
<comment type="caution">
    <text evidence="8">The sequence shown here is derived from an EMBL/GenBank/DDBJ whole genome shotgun (WGS) entry which is preliminary data.</text>
</comment>
<evidence type="ECO:0000256" key="7">
    <source>
        <dbReference type="PIRSR" id="PIRSR602481-1"/>
    </source>
</evidence>
<evidence type="ECO:0000256" key="4">
    <source>
        <dbReference type="ARBA" id="ARBA00023015"/>
    </source>
</evidence>
<evidence type="ECO:0000256" key="3">
    <source>
        <dbReference type="ARBA" id="ARBA00022833"/>
    </source>
</evidence>
<evidence type="ECO:0000313" key="9">
    <source>
        <dbReference type="Proteomes" id="UP000003704"/>
    </source>
</evidence>
<dbReference type="PANTHER" id="PTHR33202">
    <property type="entry name" value="ZINC UPTAKE REGULATION PROTEIN"/>
    <property type="match status" value="1"/>
</dbReference>
<organism evidence="8 9">
    <name type="scientific">Hydrocarboniphaga effusa AP103</name>
    <dbReference type="NCBI Taxonomy" id="1172194"/>
    <lineage>
        <taxon>Bacteria</taxon>
        <taxon>Pseudomonadati</taxon>
        <taxon>Pseudomonadota</taxon>
        <taxon>Gammaproteobacteria</taxon>
        <taxon>Nevskiales</taxon>
        <taxon>Nevskiaceae</taxon>
        <taxon>Hydrocarboniphaga</taxon>
    </lineage>
</organism>
<dbReference type="OrthoDB" id="9801127at2"/>
<evidence type="ECO:0000256" key="5">
    <source>
        <dbReference type="ARBA" id="ARBA00023125"/>
    </source>
</evidence>
<dbReference type="RefSeq" id="WP_007185535.1">
    <property type="nucleotide sequence ID" value="NZ_AKGD01000002.1"/>
</dbReference>
<dbReference type="EMBL" id="AKGD01000002">
    <property type="protein sequence ID" value="EIT69010.1"/>
    <property type="molecule type" value="Genomic_DNA"/>
</dbReference>
<comment type="similarity">
    <text evidence="1">Belongs to the Fur family.</text>
</comment>
<evidence type="ECO:0000313" key="8">
    <source>
        <dbReference type="EMBL" id="EIT69010.1"/>
    </source>
</evidence>
<keyword evidence="5" id="KW-0238">DNA-binding</keyword>
<name>I8T535_9GAMM</name>
<evidence type="ECO:0000256" key="1">
    <source>
        <dbReference type="ARBA" id="ARBA00007957"/>
    </source>
</evidence>
<dbReference type="GO" id="GO:0005829">
    <property type="term" value="C:cytosol"/>
    <property type="evidence" value="ECO:0007669"/>
    <property type="project" value="TreeGrafter"/>
</dbReference>
<dbReference type="GO" id="GO:1900376">
    <property type="term" value="P:regulation of secondary metabolite biosynthetic process"/>
    <property type="evidence" value="ECO:0007669"/>
    <property type="project" value="TreeGrafter"/>
</dbReference>
<dbReference type="GO" id="GO:0003700">
    <property type="term" value="F:DNA-binding transcription factor activity"/>
    <property type="evidence" value="ECO:0007669"/>
    <property type="project" value="InterPro"/>
</dbReference>
<dbReference type="GO" id="GO:0008270">
    <property type="term" value="F:zinc ion binding"/>
    <property type="evidence" value="ECO:0007669"/>
    <property type="project" value="TreeGrafter"/>
</dbReference>
<comment type="cofactor">
    <cofactor evidence="7">
        <name>Zn(2+)</name>
        <dbReference type="ChEBI" id="CHEBI:29105"/>
    </cofactor>
    <text evidence="7">Binds 1 zinc ion per subunit.</text>
</comment>
<protein>
    <recommendedName>
        <fullName evidence="10">Ferric uptake regulation protein</fullName>
    </recommendedName>
</protein>
<dbReference type="InterPro" id="IPR036390">
    <property type="entry name" value="WH_DNA-bd_sf"/>
</dbReference>
<proteinExistence type="inferred from homology"/>
<dbReference type="PANTHER" id="PTHR33202:SF6">
    <property type="entry name" value="ZINC UPTAKE REGULATION PROTEIN"/>
    <property type="match status" value="1"/>
</dbReference>
<accession>I8T535</accession>
<reference evidence="8 9" key="1">
    <citation type="journal article" date="2012" name="J. Bacteriol.">
        <title>Genome Sequence of n-Alkane-Degrading Hydrocarboniphaga effusa Strain AP103T (ATCC BAA-332T).</title>
        <authorList>
            <person name="Chang H.K."/>
            <person name="Zylstra G.J."/>
            <person name="Chae J.C."/>
        </authorList>
    </citation>
    <scope>NUCLEOTIDE SEQUENCE [LARGE SCALE GENOMIC DNA]</scope>
    <source>
        <strain evidence="8 9">AP103</strain>
    </source>
</reference>
<keyword evidence="9" id="KW-1185">Reference proteome</keyword>
<evidence type="ECO:0000256" key="6">
    <source>
        <dbReference type="ARBA" id="ARBA00023163"/>
    </source>
</evidence>
<dbReference type="GO" id="GO:0000976">
    <property type="term" value="F:transcription cis-regulatory region binding"/>
    <property type="evidence" value="ECO:0007669"/>
    <property type="project" value="TreeGrafter"/>
</dbReference>
<keyword evidence="3 7" id="KW-0862">Zinc</keyword>
<dbReference type="InterPro" id="IPR036388">
    <property type="entry name" value="WH-like_DNA-bd_sf"/>
</dbReference>
<dbReference type="Gene3D" id="3.30.1490.190">
    <property type="match status" value="1"/>
</dbReference>
<feature type="binding site" evidence="7">
    <location>
        <position position="155"/>
    </location>
    <ligand>
        <name>Zn(2+)</name>
        <dbReference type="ChEBI" id="CHEBI:29105"/>
    </ligand>
</feature>
<dbReference type="Pfam" id="PF01475">
    <property type="entry name" value="FUR"/>
    <property type="match status" value="1"/>
</dbReference>
<dbReference type="Gene3D" id="1.10.10.10">
    <property type="entry name" value="Winged helix-like DNA-binding domain superfamily/Winged helix DNA-binding domain"/>
    <property type="match status" value="1"/>
</dbReference>
<sequence>MPAKPAAKRKRPAPSDLAAPLLRRAEKRCAEAGEQLTPARINAYAELVAQGRAVSAYELLALLETREGRKLAPLTVYRQLEFLTRVGLVHRLASTQSFLVCEHPDHPHEGLYLVCSSCGRADELESDSLTQLIGKAAKSRGFKSEKRIVEVQGTCHDCAEKQ</sequence>
<dbReference type="GO" id="GO:0045892">
    <property type="term" value="P:negative regulation of DNA-templated transcription"/>
    <property type="evidence" value="ECO:0007669"/>
    <property type="project" value="TreeGrafter"/>
</dbReference>
<dbReference type="Proteomes" id="UP000003704">
    <property type="component" value="Unassembled WGS sequence"/>
</dbReference>
<keyword evidence="7" id="KW-0479">Metal-binding</keyword>
<evidence type="ECO:0008006" key="10">
    <source>
        <dbReference type="Google" id="ProtNLM"/>
    </source>
</evidence>
<dbReference type="SUPFAM" id="SSF46785">
    <property type="entry name" value="Winged helix' DNA-binding domain"/>
    <property type="match status" value="1"/>
</dbReference>
<dbReference type="InterPro" id="IPR002481">
    <property type="entry name" value="FUR"/>
</dbReference>
<dbReference type="InterPro" id="IPR043135">
    <property type="entry name" value="Fur_C"/>
</dbReference>
<gene>
    <name evidence="8" type="ORF">WQQ_25920</name>
</gene>